<evidence type="ECO:0000313" key="2">
    <source>
        <dbReference type="Proteomes" id="UP001214301"/>
    </source>
</evidence>
<gene>
    <name evidence="1" type="ORF">PMC74_10805</name>
</gene>
<dbReference type="Proteomes" id="UP001214301">
    <property type="component" value="Chromosome"/>
</dbReference>
<evidence type="ECO:0000313" key="1">
    <source>
        <dbReference type="EMBL" id="WCI02336.1"/>
    </source>
</evidence>
<dbReference type="Gene3D" id="1.25.40.290">
    <property type="entry name" value="ARM repeat domains"/>
    <property type="match status" value="1"/>
</dbReference>
<reference evidence="1 2" key="1">
    <citation type="journal article" date="2020" name="Front. Microbiol.">
        <title>Toward Biorecycling: Isolation of a Soil Bacterium That Grows on a Polyurethane Oligomer and Monomer.</title>
        <authorList>
            <person name="Espinosa M.J.C."/>
            <person name="Blanco A.C."/>
            <person name="Schmidgall T."/>
            <person name="Atanasoff-Kardjalieff A.K."/>
            <person name="Kappelmeyer U."/>
            <person name="Tischler D."/>
            <person name="Pieper D.H."/>
            <person name="Heipieper H.J."/>
            <person name="Eberlein C."/>
        </authorList>
    </citation>
    <scope>NUCLEOTIDE SEQUENCE [LARGE SCALE GENOMIC DNA]</scope>
    <source>
        <strain evidence="1 2">TDA1</strain>
    </source>
</reference>
<keyword evidence="2" id="KW-1185">Reference proteome</keyword>
<dbReference type="SUPFAM" id="SSF48371">
    <property type="entry name" value="ARM repeat"/>
    <property type="match status" value="1"/>
</dbReference>
<name>A0ABY7RFC8_9PSED</name>
<organism evidence="1 2">
    <name type="scientific">Pseudomonas capeferrum</name>
    <dbReference type="NCBI Taxonomy" id="1495066"/>
    <lineage>
        <taxon>Bacteria</taxon>
        <taxon>Pseudomonadati</taxon>
        <taxon>Pseudomonadota</taxon>
        <taxon>Gammaproteobacteria</taxon>
        <taxon>Pseudomonadales</taxon>
        <taxon>Pseudomonadaceae</taxon>
        <taxon>Pseudomonas</taxon>
    </lineage>
</organism>
<dbReference type="RefSeq" id="WP_156311074.1">
    <property type="nucleotide sequence ID" value="NZ_CP116669.1"/>
</dbReference>
<protein>
    <submittedName>
        <fullName evidence="1">DNA alkylation repair protein</fullName>
    </submittedName>
</protein>
<dbReference type="InterPro" id="IPR016024">
    <property type="entry name" value="ARM-type_fold"/>
</dbReference>
<sequence length="254" mass="28131">MSDERKTQLDHGLIPTRNLAECLAVDQLALATAVAQQLPPAVGECLVQAAREKQPLGLSKKIEGIGLALGQWLQQAPVAISQQVFEHCGAHPSDTVRSWAAFAQAHLTVSLDLHAAVAAQLRFARDPHFGVREWAWIALRPRLSEDLPAALALLGRQASSEDPLERRFCIEVLRPRGVWCEHITALKQAPEAAEALLVPHLAESEKYPQDSVANWLNDASKTRPDWVLDLFERHPPACKASRRIQQRATRSLTR</sequence>
<dbReference type="EMBL" id="CP116669">
    <property type="protein sequence ID" value="WCI02336.1"/>
    <property type="molecule type" value="Genomic_DNA"/>
</dbReference>
<accession>A0ABY7RFC8</accession>
<proteinExistence type="predicted"/>